<dbReference type="OrthoDB" id="9802699at2"/>
<dbReference type="PANTHER" id="PTHR48080">
    <property type="entry name" value="D-GALACTONATE DEHYDRATASE-RELATED"/>
    <property type="match status" value="1"/>
</dbReference>
<accession>A0A1H2LWP3</accession>
<dbReference type="PROSITE" id="PS00908">
    <property type="entry name" value="MR_MLE_1"/>
    <property type="match status" value="1"/>
</dbReference>
<dbReference type="GO" id="GO:0009063">
    <property type="term" value="P:amino acid catabolic process"/>
    <property type="evidence" value="ECO:0007669"/>
    <property type="project" value="InterPro"/>
</dbReference>
<keyword evidence="1" id="KW-0456">Lyase</keyword>
<proteinExistence type="predicted"/>
<dbReference type="Proteomes" id="UP000182977">
    <property type="component" value="Chromosome I"/>
</dbReference>
<dbReference type="SUPFAM" id="SSF51604">
    <property type="entry name" value="Enolase C-terminal domain-like"/>
    <property type="match status" value="1"/>
</dbReference>
<dbReference type="AlphaFoldDB" id="A0A1H2LWP3"/>
<gene>
    <name evidence="3" type="ORF">SAMN04488563_6721</name>
</gene>
<feature type="domain" description="Mandelate racemase/muconate lactonizing enzyme C-terminal" evidence="2">
    <location>
        <begin position="132"/>
        <end position="237"/>
    </location>
</feature>
<dbReference type="Pfam" id="PF13378">
    <property type="entry name" value="MR_MLE_C"/>
    <property type="match status" value="1"/>
</dbReference>
<dbReference type="PANTHER" id="PTHR48080:SF2">
    <property type="entry name" value="D-GALACTONATE DEHYDRATASE"/>
    <property type="match status" value="1"/>
</dbReference>
<keyword evidence="4" id="KW-1185">Reference proteome</keyword>
<sequence length="384" mass="41110">MTAAEPIAAVETFATSGGVRNWLFVRVTTVGGVHGWGEASTELWDRTVTAAVEELGDRLTGADALASEAVWQRATRHGFWRGGVVLASAVAAIDQALWDIRGKLLGVPVYRLLGGPVRDWVETYRHVGVYDPAALGAEAAALVAAGVRTMKTGAWAADSALPEPERLHRLRERLAAVRDAVGPDVDLLVDHHGRARPDEAIRLVRAAAPFRPRWIEEPVGPEAPDLVAPVAAEARAHGISVALGERLFSRWELRPVLERQLVDVVQPDLCHAGGITEVMKIAALADTYRCALAPHNPAGPVSTAAAAHVAMAAPNFTILEFCPDEPRRADVQREPWPYDGDRLTVPDRPGLGVELDLDAIRRVPPGPIAVPDQAYGADGSVADV</sequence>
<protein>
    <submittedName>
        <fullName evidence="3">Galactonate dehydratase</fullName>
    </submittedName>
</protein>
<dbReference type="InterPro" id="IPR036849">
    <property type="entry name" value="Enolase-like_C_sf"/>
</dbReference>
<dbReference type="GO" id="GO:0016829">
    <property type="term" value="F:lyase activity"/>
    <property type="evidence" value="ECO:0007669"/>
    <property type="project" value="UniProtKB-KW"/>
</dbReference>
<organism evidence="3 4">
    <name type="scientific">Jiangella alkaliphila</name>
    <dbReference type="NCBI Taxonomy" id="419479"/>
    <lineage>
        <taxon>Bacteria</taxon>
        <taxon>Bacillati</taxon>
        <taxon>Actinomycetota</taxon>
        <taxon>Actinomycetes</taxon>
        <taxon>Jiangellales</taxon>
        <taxon>Jiangellaceae</taxon>
        <taxon>Jiangella</taxon>
    </lineage>
</organism>
<dbReference type="SMART" id="SM00922">
    <property type="entry name" value="MR_MLE"/>
    <property type="match status" value="1"/>
</dbReference>
<dbReference type="SFLD" id="SFLDG00179">
    <property type="entry name" value="mandelate_racemase"/>
    <property type="match status" value="1"/>
</dbReference>
<name>A0A1H2LWP3_9ACTN</name>
<reference evidence="4" key="1">
    <citation type="submission" date="2016-10" db="EMBL/GenBank/DDBJ databases">
        <authorList>
            <person name="Varghese N."/>
            <person name="Submissions S."/>
        </authorList>
    </citation>
    <scope>NUCLEOTIDE SEQUENCE [LARGE SCALE GENOMIC DNA]</scope>
    <source>
        <strain evidence="4">DSM 45079</strain>
    </source>
</reference>
<dbReference type="NCBIfam" id="NF010624">
    <property type="entry name" value="PRK14017.1"/>
    <property type="match status" value="1"/>
</dbReference>
<dbReference type="EMBL" id="LT629791">
    <property type="protein sequence ID" value="SDU85011.1"/>
    <property type="molecule type" value="Genomic_DNA"/>
</dbReference>
<dbReference type="STRING" id="419479.SAMN04488563_6721"/>
<evidence type="ECO:0000259" key="2">
    <source>
        <dbReference type="SMART" id="SM00922"/>
    </source>
</evidence>
<dbReference type="Gene3D" id="3.20.20.120">
    <property type="entry name" value="Enolase-like C-terminal domain"/>
    <property type="match status" value="1"/>
</dbReference>
<evidence type="ECO:0000313" key="4">
    <source>
        <dbReference type="Proteomes" id="UP000182977"/>
    </source>
</evidence>
<evidence type="ECO:0000256" key="1">
    <source>
        <dbReference type="ARBA" id="ARBA00023239"/>
    </source>
</evidence>
<dbReference type="Pfam" id="PF02746">
    <property type="entry name" value="MR_MLE_N"/>
    <property type="match status" value="1"/>
</dbReference>
<dbReference type="InterPro" id="IPR013341">
    <property type="entry name" value="Mandelate_racemase_N_dom"/>
</dbReference>
<dbReference type="InterPro" id="IPR013342">
    <property type="entry name" value="Mandelate_racemase_C"/>
</dbReference>
<evidence type="ECO:0000313" key="3">
    <source>
        <dbReference type="EMBL" id="SDU85011.1"/>
    </source>
</evidence>
<dbReference type="Gene3D" id="3.30.390.10">
    <property type="entry name" value="Enolase-like, N-terminal domain"/>
    <property type="match status" value="1"/>
</dbReference>
<dbReference type="InterPro" id="IPR034593">
    <property type="entry name" value="DgoD-like"/>
</dbReference>
<dbReference type="SFLD" id="SFLDS00001">
    <property type="entry name" value="Enolase"/>
    <property type="match status" value="1"/>
</dbReference>
<dbReference type="InterPro" id="IPR029017">
    <property type="entry name" value="Enolase-like_N"/>
</dbReference>
<dbReference type="SUPFAM" id="SSF54826">
    <property type="entry name" value="Enolase N-terminal domain-like"/>
    <property type="match status" value="1"/>
</dbReference>
<dbReference type="InterPro" id="IPR018110">
    <property type="entry name" value="Mandel_Rmase/mucon_lact_enz_CS"/>
</dbReference>
<dbReference type="RefSeq" id="WP_052763166.1">
    <property type="nucleotide sequence ID" value="NZ_LBMC01000076.1"/>
</dbReference>
<dbReference type="InterPro" id="IPR029065">
    <property type="entry name" value="Enolase_C-like"/>
</dbReference>